<evidence type="ECO:0000313" key="2">
    <source>
        <dbReference type="Proteomes" id="UP000574317"/>
    </source>
</evidence>
<protein>
    <submittedName>
        <fullName evidence="1">NADP(+)-dependent dehydrogenase</fullName>
    </submittedName>
</protein>
<dbReference type="PANTHER" id="PTHR43975">
    <property type="entry name" value="ZGC:101858"/>
    <property type="match status" value="1"/>
</dbReference>
<comment type="caution">
    <text evidence="1">The sequence shown here is derived from an EMBL/GenBank/DDBJ whole genome shotgun (WGS) entry which is preliminary data.</text>
</comment>
<dbReference type="InterPro" id="IPR036291">
    <property type="entry name" value="NAD(P)-bd_dom_sf"/>
</dbReference>
<dbReference type="PANTHER" id="PTHR43975:SF2">
    <property type="entry name" value="EG:BACR7A4.14 PROTEIN-RELATED"/>
    <property type="match status" value="1"/>
</dbReference>
<keyword evidence="2" id="KW-1185">Reference proteome</keyword>
<dbReference type="Gene3D" id="3.40.50.720">
    <property type="entry name" value="NAD(P)-binding Rossmann-like Domain"/>
    <property type="match status" value="1"/>
</dbReference>
<dbReference type="Pfam" id="PF13561">
    <property type="entry name" value="adh_short_C2"/>
    <property type="match status" value="1"/>
</dbReference>
<accession>A0A8H5MNZ4</accession>
<organism evidence="1 2">
    <name type="scientific">Fusarium napiforme</name>
    <dbReference type="NCBI Taxonomy" id="42672"/>
    <lineage>
        <taxon>Eukaryota</taxon>
        <taxon>Fungi</taxon>
        <taxon>Dikarya</taxon>
        <taxon>Ascomycota</taxon>
        <taxon>Pezizomycotina</taxon>
        <taxon>Sordariomycetes</taxon>
        <taxon>Hypocreomycetidae</taxon>
        <taxon>Hypocreales</taxon>
        <taxon>Nectriaceae</taxon>
        <taxon>Fusarium</taxon>
        <taxon>Fusarium fujikuroi species complex</taxon>
    </lineage>
</organism>
<dbReference type="SUPFAM" id="SSF51735">
    <property type="entry name" value="NAD(P)-binding Rossmann-fold domains"/>
    <property type="match status" value="1"/>
</dbReference>
<sequence length="147" mass="16288">MLTIKNLPVGADFILPHHAATSYDYISPVKLDFAAFARAGASRIACCDLHGISDDIITKLKSAAKLANREEPLVLACRVDISSQESVKAIYDSVAQEFNGLLDVLVNSAAYMEPYKPFLESGSDIYWRTWEVNIRGLFNMARAFIPM</sequence>
<name>A0A8H5MNZ4_9HYPO</name>
<dbReference type="EMBL" id="JAAOAO010000606">
    <property type="protein sequence ID" value="KAF5535147.1"/>
    <property type="molecule type" value="Genomic_DNA"/>
</dbReference>
<evidence type="ECO:0000313" key="1">
    <source>
        <dbReference type="EMBL" id="KAF5535147.1"/>
    </source>
</evidence>
<reference evidence="1 2" key="1">
    <citation type="submission" date="2020-05" db="EMBL/GenBank/DDBJ databases">
        <title>Identification and distribution of gene clusters putatively required for synthesis of sphingolipid metabolism inhibitors in phylogenetically diverse species of the filamentous fungus Fusarium.</title>
        <authorList>
            <person name="Kim H.-S."/>
            <person name="Busman M."/>
            <person name="Brown D.W."/>
            <person name="Divon H."/>
            <person name="Uhlig S."/>
            <person name="Proctor R.H."/>
        </authorList>
    </citation>
    <scope>NUCLEOTIDE SEQUENCE [LARGE SCALE GENOMIC DNA]</scope>
    <source>
        <strain evidence="1 2">NRRL 25196</strain>
    </source>
</reference>
<dbReference type="InterPro" id="IPR002347">
    <property type="entry name" value="SDR_fam"/>
</dbReference>
<dbReference type="AlphaFoldDB" id="A0A8H5MNZ4"/>
<gene>
    <name evidence="1" type="ORF">FNAPI_12158</name>
</gene>
<dbReference type="Proteomes" id="UP000574317">
    <property type="component" value="Unassembled WGS sequence"/>
</dbReference>
<proteinExistence type="predicted"/>
<dbReference type="CDD" id="cd05233">
    <property type="entry name" value="SDR_c"/>
    <property type="match status" value="1"/>
</dbReference>